<reference evidence="1 2" key="1">
    <citation type="journal article" date="2018" name="Nat. Biotechnol.">
        <title>A standardized bacterial taxonomy based on genome phylogeny substantially revises the tree of life.</title>
        <authorList>
            <person name="Parks D.H."/>
            <person name="Chuvochina M."/>
            <person name="Waite D.W."/>
            <person name="Rinke C."/>
            <person name="Skarshewski A."/>
            <person name="Chaumeil P.A."/>
            <person name="Hugenholtz P."/>
        </authorList>
    </citation>
    <scope>NUCLEOTIDE SEQUENCE [LARGE SCALE GENOMIC DNA]</scope>
    <source>
        <strain evidence="1">UBA9375</strain>
    </source>
</reference>
<dbReference type="InterPro" id="IPR006311">
    <property type="entry name" value="TAT_signal"/>
</dbReference>
<dbReference type="Pfam" id="PF07394">
    <property type="entry name" value="DUF1501"/>
    <property type="match status" value="1"/>
</dbReference>
<dbReference type="PANTHER" id="PTHR43737:SF1">
    <property type="entry name" value="DUF1501 DOMAIN-CONTAINING PROTEIN"/>
    <property type="match status" value="1"/>
</dbReference>
<accession>A0A3D3R5F7</accession>
<dbReference type="AlphaFoldDB" id="A0A3D3R5F7"/>
<dbReference type="PANTHER" id="PTHR43737">
    <property type="entry name" value="BLL7424 PROTEIN"/>
    <property type="match status" value="1"/>
</dbReference>
<sequence length="491" mass="54541">MNPIQERLSQITRRHFFKTGGLGLGTAALASLESGRLPLQAATPEMKSTGGLPGVPHFAPKAKQAIYLFMAGSPSQIDTLDYKPKLNELFDKDLPEEVRKGQRLTTMTSGQSRFPLAPSKFKFQKYDNGGDGAWVSELLPHTAGIVKDISIVRSLWTEAINHDPAITYICTGNQLPGRASLGSWLSYGLGSMNENLPSFVVLTSTWSGRQQAQALYNRLWGSGFLASKYAGVSLRSKGDPVLFLSNPPGVPSKLRRRMLDTLAEMNQNEFDQIGDPEIQTRISQYEMAFRMQTSVPELTDISKETKATLDMYGPEVHKPGTFAYHCLLARRMAERGVSFSQIFHRGWDQHANIAGDLPKQCKDIDQPAAALVKDLKQRGMLDDTLVVWGGEFGRTVYCQGKLTRENYGRDHHPRCFSVWMAGGGIKKGVVHGTTDDFSYNITENPVHIHEMNATILKCLGIDHKKLTYKFQGLDQRLTGVEDHSPVQEILA</sequence>
<evidence type="ECO:0000313" key="2">
    <source>
        <dbReference type="Proteomes" id="UP000263642"/>
    </source>
</evidence>
<evidence type="ECO:0000313" key="1">
    <source>
        <dbReference type="EMBL" id="HCO22860.1"/>
    </source>
</evidence>
<dbReference type="InterPro" id="IPR017850">
    <property type="entry name" value="Alkaline_phosphatase_core_sf"/>
</dbReference>
<dbReference type="EMBL" id="DQAY01000045">
    <property type="protein sequence ID" value="HCO22860.1"/>
    <property type="molecule type" value="Genomic_DNA"/>
</dbReference>
<dbReference type="SUPFAM" id="SSF53649">
    <property type="entry name" value="Alkaline phosphatase-like"/>
    <property type="match status" value="1"/>
</dbReference>
<dbReference type="Proteomes" id="UP000263642">
    <property type="component" value="Unassembled WGS sequence"/>
</dbReference>
<dbReference type="InterPro" id="IPR010869">
    <property type="entry name" value="DUF1501"/>
</dbReference>
<proteinExistence type="predicted"/>
<comment type="caution">
    <text evidence="1">The sequence shown here is derived from an EMBL/GenBank/DDBJ whole genome shotgun (WGS) entry which is preliminary data.</text>
</comment>
<organism evidence="1 2">
    <name type="scientific">Gimesia maris</name>
    <dbReference type="NCBI Taxonomy" id="122"/>
    <lineage>
        <taxon>Bacteria</taxon>
        <taxon>Pseudomonadati</taxon>
        <taxon>Planctomycetota</taxon>
        <taxon>Planctomycetia</taxon>
        <taxon>Planctomycetales</taxon>
        <taxon>Planctomycetaceae</taxon>
        <taxon>Gimesia</taxon>
    </lineage>
</organism>
<protein>
    <submittedName>
        <fullName evidence="1">Sulfatase</fullName>
    </submittedName>
</protein>
<dbReference type="PROSITE" id="PS51318">
    <property type="entry name" value="TAT"/>
    <property type="match status" value="1"/>
</dbReference>
<gene>
    <name evidence="1" type="ORF">DIT97_07315</name>
</gene>
<name>A0A3D3R5F7_9PLAN</name>